<name>A0A1I7UGZ7_9PELO</name>
<dbReference type="Proteomes" id="UP000095282">
    <property type="component" value="Unplaced"/>
</dbReference>
<keyword evidence="1" id="KW-0539">Nucleus</keyword>
<keyword evidence="1" id="KW-0479">Metal-binding</keyword>
<comment type="cofactor">
    <cofactor evidence="1">
        <name>a divalent metal cation</name>
        <dbReference type="ChEBI" id="CHEBI:60240"/>
    </cofactor>
</comment>
<comment type="function">
    <text evidence="1">Decapping enzyme for NAD-capped RNAs: specifically hydrolyzes the nicotinamide adenine dinucleotide (NAD) cap from a subset of RNAs by removing the entire NAD moiety from the 5'-end of an NAD-capped RNA.</text>
</comment>
<dbReference type="STRING" id="1561998.A0A1I7UGZ7"/>
<evidence type="ECO:0000256" key="1">
    <source>
        <dbReference type="RuleBase" id="RU367113"/>
    </source>
</evidence>
<dbReference type="GO" id="GO:0046872">
    <property type="term" value="F:metal ion binding"/>
    <property type="evidence" value="ECO:0007669"/>
    <property type="project" value="UniProtKB-KW"/>
</dbReference>
<keyword evidence="1" id="KW-0540">Nuclease</keyword>
<sequence>MAKFDIKVIDYYHRDDKMNTKKGEPKKLNENMKYIEDPQALQPVNLNIPVKDSGAGEKHIESLLNHIKMKWAELQTMNADFVTNKNLLRHLALTDVEMNVFVVRKNGVIFMYREEVKNDTHSNNVAAFCTKNFEHFMTKKTENEEIEENGTVRKAVFMAEIPMEDREPFKVMYSGEIDAIDGNEHLYELKVLSGGTNDYFWKERSCGYYWLCFFSKVGTMIIGSRTDKHPKDPKTRPPSSKPEYSLYKISTLNVDEIPKTAMEKAASFTAKTPKQDNNEEWKAWTVEEGEKNVQKFLRVVYEKVTNDGDGFKVSKQDGNWSFVEDKVNAFYEDIMTPEQ</sequence>
<accession>A0A1I7UGZ7</accession>
<dbReference type="GO" id="GO:0110155">
    <property type="term" value="P:NAD-cap decapping"/>
    <property type="evidence" value="ECO:0007669"/>
    <property type="project" value="TreeGrafter"/>
</dbReference>
<proteinExistence type="inferred from homology"/>
<keyword evidence="1" id="KW-0378">Hydrolase</keyword>
<evidence type="ECO:0000313" key="2">
    <source>
        <dbReference type="Proteomes" id="UP000095282"/>
    </source>
</evidence>
<dbReference type="GO" id="GO:0003723">
    <property type="term" value="F:RNA binding"/>
    <property type="evidence" value="ECO:0007669"/>
    <property type="project" value="UniProtKB-KW"/>
</dbReference>
<reference evidence="3" key="1">
    <citation type="submission" date="2016-11" db="UniProtKB">
        <authorList>
            <consortium name="WormBaseParasite"/>
        </authorList>
    </citation>
    <scope>IDENTIFICATION</scope>
</reference>
<dbReference type="GO" id="GO:0004518">
    <property type="term" value="F:nuclease activity"/>
    <property type="evidence" value="ECO:0007669"/>
    <property type="project" value="UniProtKB-KW"/>
</dbReference>
<dbReference type="GO" id="GO:0000956">
    <property type="term" value="P:nuclear-transcribed mRNA catabolic process"/>
    <property type="evidence" value="ECO:0007669"/>
    <property type="project" value="TreeGrafter"/>
</dbReference>
<dbReference type="GO" id="GO:0005829">
    <property type="term" value="C:cytosol"/>
    <property type="evidence" value="ECO:0007669"/>
    <property type="project" value="TreeGrafter"/>
</dbReference>
<dbReference type="AlphaFoldDB" id="A0A1I7UGZ7"/>
<dbReference type="PANTHER" id="PTHR12395:SF12">
    <property type="entry name" value="DECAPPING NUCLEASE"/>
    <property type="match status" value="1"/>
</dbReference>
<keyword evidence="2" id="KW-1185">Reference proteome</keyword>
<organism evidence="2 3">
    <name type="scientific">Caenorhabditis tropicalis</name>
    <dbReference type="NCBI Taxonomy" id="1561998"/>
    <lineage>
        <taxon>Eukaryota</taxon>
        <taxon>Metazoa</taxon>
        <taxon>Ecdysozoa</taxon>
        <taxon>Nematoda</taxon>
        <taxon>Chromadorea</taxon>
        <taxon>Rhabditida</taxon>
        <taxon>Rhabditina</taxon>
        <taxon>Rhabditomorpha</taxon>
        <taxon>Rhabditoidea</taxon>
        <taxon>Rhabditidae</taxon>
        <taxon>Peloderinae</taxon>
        <taxon>Caenorhabditis</taxon>
    </lineage>
</organism>
<dbReference type="PANTHER" id="PTHR12395">
    <property type="entry name" value="DOM-3 RELATED"/>
    <property type="match status" value="1"/>
</dbReference>
<protein>
    <recommendedName>
        <fullName evidence="1">Decapping nuclease</fullName>
        <ecNumber evidence="1">3.6.1.-</ecNumber>
    </recommendedName>
</protein>
<dbReference type="eggNOG" id="ENOG502SH3D">
    <property type="taxonomic scope" value="Eukaryota"/>
</dbReference>
<dbReference type="GO" id="GO:0005634">
    <property type="term" value="C:nucleus"/>
    <property type="evidence" value="ECO:0007669"/>
    <property type="project" value="UniProtKB-SubCell"/>
</dbReference>
<dbReference type="InterPro" id="IPR039039">
    <property type="entry name" value="RAI1-like_fam"/>
</dbReference>
<keyword evidence="1" id="KW-0694">RNA-binding</keyword>
<dbReference type="EC" id="3.6.1.-" evidence="1"/>
<dbReference type="GO" id="GO:0034353">
    <property type="term" value="F:mRNA 5'-diphosphatase activity"/>
    <property type="evidence" value="ECO:0007669"/>
    <property type="project" value="TreeGrafter"/>
</dbReference>
<evidence type="ECO:0000313" key="3">
    <source>
        <dbReference type="WBParaSite" id="Csp11.Scaffold629.g9228.t1"/>
    </source>
</evidence>
<dbReference type="GO" id="GO:0000166">
    <property type="term" value="F:nucleotide binding"/>
    <property type="evidence" value="ECO:0007669"/>
    <property type="project" value="UniProtKB-KW"/>
</dbReference>
<comment type="similarity">
    <text evidence="1">Belongs to the DXO/Dom3Z family.</text>
</comment>
<comment type="subcellular location">
    <subcellularLocation>
        <location evidence="1">Nucleus</location>
    </subcellularLocation>
</comment>
<dbReference type="WBParaSite" id="Csp11.Scaffold629.g9228.t1">
    <property type="protein sequence ID" value="Csp11.Scaffold629.g9228.t1"/>
    <property type="gene ID" value="Csp11.Scaffold629.g9228"/>
</dbReference>
<keyword evidence="1" id="KW-0547">Nucleotide-binding</keyword>